<evidence type="ECO:0000313" key="2">
    <source>
        <dbReference type="Proteomes" id="UP000740727"/>
    </source>
</evidence>
<name>A0A965GCA1_9PROT</name>
<evidence type="ECO:0000313" key="1">
    <source>
        <dbReference type="EMBL" id="NBR93662.1"/>
    </source>
</evidence>
<organism evidence="1 2">
    <name type="scientific">Candidatus Fonsibacter lacus</name>
    <dbReference type="NCBI Taxonomy" id="2576439"/>
    <lineage>
        <taxon>Bacteria</taxon>
        <taxon>Pseudomonadati</taxon>
        <taxon>Pseudomonadota</taxon>
        <taxon>Alphaproteobacteria</taxon>
        <taxon>Candidatus Pelagibacterales</taxon>
        <taxon>Candidatus Pelagibacterales incertae sedis</taxon>
        <taxon>Candidatus Fonsibacter</taxon>
    </lineage>
</organism>
<dbReference type="AlphaFoldDB" id="A0A965GCA1"/>
<comment type="caution">
    <text evidence="1">The sequence shown here is derived from an EMBL/GenBank/DDBJ whole genome shotgun (WGS) entry which is preliminary data.</text>
</comment>
<proteinExistence type="predicted"/>
<accession>A0A965GCA1</accession>
<protein>
    <submittedName>
        <fullName evidence="1">Uncharacterized protein</fullName>
    </submittedName>
</protein>
<dbReference type="EMBL" id="RFXN01000016">
    <property type="protein sequence ID" value="NBR93662.1"/>
    <property type="molecule type" value="Genomic_DNA"/>
</dbReference>
<sequence length="155" mass="18097">MRFIAHRGNLNGPSELENSPSQIDFCLNQSIDCEIDLWVQNGVFFLGHDSGQNMINQEWLISRQDFLWIHCKNADAINNLLNIKNSSLNFFWHQNDNYTITSKKNVWVYPGQRVIPGSVCVLPENWITLDRQDEVFQSYAICTDYVHKFQHEFAS</sequence>
<reference evidence="1" key="1">
    <citation type="submission" date="2018-10" db="EMBL/GenBank/DDBJ databases">
        <title>Iterative Subtractive Binning of Freshwater Chronoseries Metagenomes Recovers Nearly Complete Genomes from over Four Hundred Novel Species.</title>
        <authorList>
            <person name="Rodriguez-R L.M."/>
            <person name="Tsementzi D."/>
            <person name="Luo C."/>
            <person name="Konstantinidis K.T."/>
        </authorList>
    </citation>
    <scope>NUCLEOTIDE SEQUENCE</scope>
    <source>
        <strain evidence="1">WB5_2A_028</strain>
    </source>
</reference>
<gene>
    <name evidence="1" type="ORF">EBT44_02270</name>
</gene>
<dbReference type="Proteomes" id="UP000740727">
    <property type="component" value="Unassembled WGS sequence"/>
</dbReference>